<protein>
    <submittedName>
        <fullName evidence="1">Uncharacterized protein</fullName>
    </submittedName>
</protein>
<sequence>MSSFYHCSATDKNASFHHRLCPKEKDSWCFYNRALANGDTPKSHSEMNVHFELDDEGLNLVKQVYDRLTTDDMMMKSMRGKTPNTNESLHSRIWKYCSNHKNATKPILDFVVATATAAYNTGYVASNINKLLGIPYSKHLNNHLKALDDIMDFSLKRKMRNKRLQQDLEYASGSF</sequence>
<evidence type="ECO:0000313" key="2">
    <source>
        <dbReference type="Proteomes" id="UP001286313"/>
    </source>
</evidence>
<gene>
    <name evidence="1" type="ORF">Pcinc_005427</name>
</gene>
<name>A0AAE1KZ46_PETCI</name>
<keyword evidence="2" id="KW-1185">Reference proteome</keyword>
<accession>A0AAE1KZ46</accession>
<evidence type="ECO:0000313" key="1">
    <source>
        <dbReference type="EMBL" id="KAK3890631.1"/>
    </source>
</evidence>
<reference evidence="1" key="1">
    <citation type="submission" date="2023-10" db="EMBL/GenBank/DDBJ databases">
        <title>Genome assemblies of two species of porcelain crab, Petrolisthes cinctipes and Petrolisthes manimaculis (Anomura: Porcellanidae).</title>
        <authorList>
            <person name="Angst P."/>
        </authorList>
    </citation>
    <scope>NUCLEOTIDE SEQUENCE</scope>
    <source>
        <strain evidence="1">PB745_01</strain>
        <tissue evidence="1">Gill</tissue>
    </source>
</reference>
<dbReference type="AlphaFoldDB" id="A0AAE1KZ46"/>
<comment type="caution">
    <text evidence="1">The sequence shown here is derived from an EMBL/GenBank/DDBJ whole genome shotgun (WGS) entry which is preliminary data.</text>
</comment>
<dbReference type="Proteomes" id="UP001286313">
    <property type="component" value="Unassembled WGS sequence"/>
</dbReference>
<organism evidence="1 2">
    <name type="scientific">Petrolisthes cinctipes</name>
    <name type="common">Flat porcelain crab</name>
    <dbReference type="NCBI Taxonomy" id="88211"/>
    <lineage>
        <taxon>Eukaryota</taxon>
        <taxon>Metazoa</taxon>
        <taxon>Ecdysozoa</taxon>
        <taxon>Arthropoda</taxon>
        <taxon>Crustacea</taxon>
        <taxon>Multicrustacea</taxon>
        <taxon>Malacostraca</taxon>
        <taxon>Eumalacostraca</taxon>
        <taxon>Eucarida</taxon>
        <taxon>Decapoda</taxon>
        <taxon>Pleocyemata</taxon>
        <taxon>Anomura</taxon>
        <taxon>Galatheoidea</taxon>
        <taxon>Porcellanidae</taxon>
        <taxon>Petrolisthes</taxon>
    </lineage>
</organism>
<proteinExistence type="predicted"/>
<dbReference type="EMBL" id="JAWQEG010000405">
    <property type="protein sequence ID" value="KAK3890631.1"/>
    <property type="molecule type" value="Genomic_DNA"/>
</dbReference>